<dbReference type="PROSITE" id="PS00708">
    <property type="entry name" value="PRO_ENDOPEP_SER"/>
    <property type="match status" value="1"/>
</dbReference>
<keyword evidence="1 5" id="KW-0378">Hydrolase</keyword>
<dbReference type="InterPro" id="IPR001375">
    <property type="entry name" value="Peptidase_S9_cat"/>
</dbReference>
<dbReference type="AlphaFoldDB" id="A0A5R8YLW7"/>
<proteinExistence type="predicted"/>
<keyword evidence="3" id="KW-0732">Signal</keyword>
<gene>
    <name evidence="5" type="ORF">FED44_28545</name>
</gene>
<protein>
    <submittedName>
        <fullName evidence="5">Alpha/beta hydrolase</fullName>
    </submittedName>
</protein>
<dbReference type="Pfam" id="PF00326">
    <property type="entry name" value="Peptidase_S9"/>
    <property type="match status" value="1"/>
</dbReference>
<dbReference type="SUPFAM" id="SSF53474">
    <property type="entry name" value="alpha/beta-Hydrolases"/>
    <property type="match status" value="1"/>
</dbReference>
<comment type="caution">
    <text evidence="5">The sequence shown here is derived from an EMBL/GenBank/DDBJ whole genome shotgun (WGS) entry which is preliminary data.</text>
</comment>
<dbReference type="OrthoDB" id="9765647at2"/>
<dbReference type="EMBL" id="VANP01000014">
    <property type="protein sequence ID" value="TLP53999.1"/>
    <property type="molecule type" value="Genomic_DNA"/>
</dbReference>
<organism evidence="5 6">
    <name type="scientific">Microbispora triticiradicis</name>
    <dbReference type="NCBI Taxonomy" id="2200763"/>
    <lineage>
        <taxon>Bacteria</taxon>
        <taxon>Bacillati</taxon>
        <taxon>Actinomycetota</taxon>
        <taxon>Actinomycetes</taxon>
        <taxon>Streptosporangiales</taxon>
        <taxon>Streptosporangiaceae</taxon>
        <taxon>Microbispora</taxon>
    </lineage>
</organism>
<name>A0A5R8YLW7_9ACTN</name>
<accession>A0A5R8YLW7</accession>
<reference evidence="5" key="1">
    <citation type="submission" date="2019-05" db="EMBL/GenBank/DDBJ databases">
        <title>Isolation, diversity and antifungal activity of Actinobacteria from wheat.</title>
        <authorList>
            <person name="Yu B."/>
        </authorList>
    </citation>
    <scope>NUCLEOTIDE SEQUENCE [LARGE SCALE GENOMIC DNA]</scope>
    <source>
        <strain evidence="5">NEAU-HEGS1-5</strain>
    </source>
</reference>
<feature type="domain" description="Peptidase S9 prolyl oligopeptidase catalytic" evidence="4">
    <location>
        <begin position="126"/>
        <end position="283"/>
    </location>
</feature>
<keyword evidence="2" id="KW-1133">Transmembrane helix</keyword>
<evidence type="ECO:0000313" key="5">
    <source>
        <dbReference type="EMBL" id="TLP53999.1"/>
    </source>
</evidence>
<dbReference type="InterPro" id="IPR002471">
    <property type="entry name" value="Pept_S9_AS"/>
</dbReference>
<feature type="transmembrane region" description="Helical" evidence="2">
    <location>
        <begin position="345"/>
        <end position="364"/>
    </location>
</feature>
<feature type="chain" id="PRO_5039322984" evidence="3">
    <location>
        <begin position="22"/>
        <end position="480"/>
    </location>
</feature>
<dbReference type="GO" id="GO:0052689">
    <property type="term" value="F:carboxylic ester hydrolase activity"/>
    <property type="evidence" value="ECO:0007669"/>
    <property type="project" value="TreeGrafter"/>
</dbReference>
<feature type="transmembrane region" description="Helical" evidence="2">
    <location>
        <begin position="385"/>
        <end position="406"/>
    </location>
</feature>
<feature type="transmembrane region" description="Helical" evidence="2">
    <location>
        <begin position="426"/>
        <end position="446"/>
    </location>
</feature>
<keyword evidence="2" id="KW-0472">Membrane</keyword>
<dbReference type="GO" id="GO:0006508">
    <property type="term" value="P:proteolysis"/>
    <property type="evidence" value="ECO:0007669"/>
    <property type="project" value="InterPro"/>
</dbReference>
<evidence type="ECO:0000256" key="1">
    <source>
        <dbReference type="ARBA" id="ARBA00022801"/>
    </source>
</evidence>
<evidence type="ECO:0000259" key="4">
    <source>
        <dbReference type="Pfam" id="PF00326"/>
    </source>
</evidence>
<dbReference type="InterPro" id="IPR053145">
    <property type="entry name" value="AB_hydrolase_Est10"/>
</dbReference>
<evidence type="ECO:0000313" key="6">
    <source>
        <dbReference type="Proteomes" id="UP000309033"/>
    </source>
</evidence>
<feature type="transmembrane region" description="Helical" evidence="2">
    <location>
        <begin position="458"/>
        <end position="477"/>
    </location>
</feature>
<keyword evidence="6" id="KW-1185">Reference proteome</keyword>
<keyword evidence="2" id="KW-0812">Transmembrane</keyword>
<sequence>MRRIALALGLALTLTAAPAVAPAVAAAAPPPSAAGEVVAVPADLTGREVSFAGGGGLTLHGTVLSPVKASPGRPGVVLVHGAGTGTPRAKLMGEAVEFARRGMSVLVYDKRSEGYSLFHRSYSTLADDALGAVATLRSQPGVDPAKVGVWGLSEGGWVAPLAASRSRDVAFVVVVGANALTPLRQQTWAVAAGLRKAGVAGSLVDRAEPNLYRTIADGGMFPEPWYDPEPVLAAVRQPVLAIWGVHDLLTPPKETPPIFARALEKGGNRRYTFRFFPGADHAAHLTPDGGVTRLPALAPGYADLVGSWVREAVSGRPPLASISGPAPEQATPTVPVDRPAPWESALVQAAVTLLLIAVFAAYPLTALVRRLRGRSRTALPAAPRVLSAAGLIALLGSFAFLFYLLMTGGKLAAPGPVLLGRPIVWLALQALALTTVVAAVRTVRAWRRAGTRSERVRLGLLLAGGVAFLPWALYWGLLLP</sequence>
<dbReference type="PANTHER" id="PTHR43265">
    <property type="entry name" value="ESTERASE ESTD"/>
    <property type="match status" value="1"/>
</dbReference>
<dbReference type="PANTHER" id="PTHR43265:SF1">
    <property type="entry name" value="ESTERASE ESTD"/>
    <property type="match status" value="1"/>
</dbReference>
<dbReference type="GO" id="GO:0004252">
    <property type="term" value="F:serine-type endopeptidase activity"/>
    <property type="evidence" value="ECO:0007669"/>
    <property type="project" value="InterPro"/>
</dbReference>
<evidence type="ECO:0000256" key="2">
    <source>
        <dbReference type="SAM" id="Phobius"/>
    </source>
</evidence>
<dbReference type="Gene3D" id="3.40.50.1820">
    <property type="entry name" value="alpha/beta hydrolase"/>
    <property type="match status" value="1"/>
</dbReference>
<feature type="signal peptide" evidence="3">
    <location>
        <begin position="1"/>
        <end position="21"/>
    </location>
</feature>
<evidence type="ECO:0000256" key="3">
    <source>
        <dbReference type="SAM" id="SignalP"/>
    </source>
</evidence>
<dbReference type="Proteomes" id="UP000309033">
    <property type="component" value="Unassembled WGS sequence"/>
</dbReference>
<dbReference type="InterPro" id="IPR029058">
    <property type="entry name" value="AB_hydrolase_fold"/>
</dbReference>